<name>A0ABU2MH45_9ACTN</name>
<dbReference type="RefSeq" id="WP_311514464.1">
    <property type="nucleotide sequence ID" value="NZ_JAVREP010000033.1"/>
</dbReference>
<keyword evidence="3" id="KW-1185">Reference proteome</keyword>
<evidence type="ECO:0000313" key="3">
    <source>
        <dbReference type="Proteomes" id="UP001183390"/>
    </source>
</evidence>
<dbReference type="Proteomes" id="UP001183390">
    <property type="component" value="Unassembled WGS sequence"/>
</dbReference>
<organism evidence="2 3">
    <name type="scientific">Nocardiopsis lambiniae</name>
    <dbReference type="NCBI Taxonomy" id="3075539"/>
    <lineage>
        <taxon>Bacteria</taxon>
        <taxon>Bacillati</taxon>
        <taxon>Actinomycetota</taxon>
        <taxon>Actinomycetes</taxon>
        <taxon>Streptosporangiales</taxon>
        <taxon>Nocardiopsidaceae</taxon>
        <taxon>Nocardiopsis</taxon>
    </lineage>
</organism>
<protein>
    <submittedName>
        <fullName evidence="2">DUF6221 family protein</fullName>
    </submittedName>
</protein>
<evidence type="ECO:0000256" key="1">
    <source>
        <dbReference type="SAM" id="MobiDB-lite"/>
    </source>
</evidence>
<gene>
    <name evidence="2" type="ORF">RM479_26755</name>
</gene>
<proteinExistence type="predicted"/>
<dbReference type="Pfam" id="PF19730">
    <property type="entry name" value="DUF6221"/>
    <property type="match status" value="1"/>
</dbReference>
<reference evidence="3" key="1">
    <citation type="submission" date="2023-07" db="EMBL/GenBank/DDBJ databases">
        <title>30 novel species of actinomycetes from the DSMZ collection.</title>
        <authorList>
            <person name="Nouioui I."/>
        </authorList>
    </citation>
    <scope>NUCLEOTIDE SEQUENCE [LARGE SCALE GENOMIC DNA]</scope>
    <source>
        <strain evidence="3">DSM 44743</strain>
    </source>
</reference>
<accession>A0ABU2MH45</accession>
<feature type="region of interest" description="Disordered" evidence="1">
    <location>
        <begin position="34"/>
        <end position="72"/>
    </location>
</feature>
<evidence type="ECO:0000313" key="2">
    <source>
        <dbReference type="EMBL" id="MDT0332025.1"/>
    </source>
</evidence>
<dbReference type="EMBL" id="JAVREP010000033">
    <property type="protein sequence ID" value="MDT0332025.1"/>
    <property type="molecule type" value="Genomic_DNA"/>
</dbReference>
<sequence>MTRTDPHLGRSGTSMTIVEFLNARLDEEQAVARKARPGPWHADGEGAKVLDGAGSPVVEAGGSPDTARHIARHHPERVLREVALRRRMIQEIDEYTRFSGKRLDGELARQVLGALAGAYSDHPDHRAEWTV</sequence>
<comment type="caution">
    <text evidence="2">The sequence shown here is derived from an EMBL/GenBank/DDBJ whole genome shotgun (WGS) entry which is preliminary data.</text>
</comment>
<dbReference type="InterPro" id="IPR046193">
    <property type="entry name" value="DUF6221"/>
</dbReference>